<keyword evidence="1 2" id="KW-0732">Signal</keyword>
<feature type="chain" id="PRO_5039516720" evidence="2">
    <location>
        <begin position="24"/>
        <end position="276"/>
    </location>
</feature>
<feature type="domain" description="Solute-binding protein family 3/N-terminal" evidence="3">
    <location>
        <begin position="36"/>
        <end position="265"/>
    </location>
</feature>
<dbReference type="Proteomes" id="UP000269998">
    <property type="component" value="Chromosome"/>
</dbReference>
<keyword evidence="5" id="KW-1185">Reference proteome</keyword>
<name>A0A3S4BLZ4_9MYCO</name>
<evidence type="ECO:0000313" key="5">
    <source>
        <dbReference type="Proteomes" id="UP000269998"/>
    </source>
</evidence>
<dbReference type="EMBL" id="LR130759">
    <property type="protein sequence ID" value="VDM91157.1"/>
    <property type="molecule type" value="Genomic_DNA"/>
</dbReference>
<evidence type="ECO:0000256" key="1">
    <source>
        <dbReference type="ARBA" id="ARBA00022729"/>
    </source>
</evidence>
<dbReference type="PANTHER" id="PTHR35936">
    <property type="entry name" value="MEMBRANE-BOUND LYTIC MUREIN TRANSGLYCOSYLASE F"/>
    <property type="match status" value="1"/>
</dbReference>
<dbReference type="Gene3D" id="3.40.190.10">
    <property type="entry name" value="Periplasmic binding protein-like II"/>
    <property type="match status" value="2"/>
</dbReference>
<reference evidence="5" key="1">
    <citation type="submission" date="2018-02" db="EMBL/GenBank/DDBJ databases">
        <authorList>
            <person name="Seth-Smith MB H."/>
            <person name="Seth-Smith H."/>
        </authorList>
    </citation>
    <scope>NUCLEOTIDE SEQUENCE [LARGE SCALE GENOMIC DNA]</scope>
</reference>
<dbReference type="KEGG" id="mbai:MB901379_04774"/>
<sequence length="276" mass="29662" precursor="true">MFKMFKMSLVLASALLLVAPADSRGDSRLRTLNPGVLQVCLYPGFAPFTSKDGKGEWTGWDVSYLDHFAASERLRFQPVEVTRFDGIWTLPAGDVCDVAAAGISDTQDRRAESGARAAWSQHYYRVLRAFLVRSQDAHGLNSIADLRDRTVIVTGNATADSDIQHRLARAGITTTTILTTFNEVDAAREVLDGQSFAYAGGLGSVQHLAAQLGGLAVTWPHCNMLADGSEVDEPFSFVVRSASTGVIAALDRFISDPATPYPGKSAFDPGCSEGSL</sequence>
<feature type="signal peptide" evidence="2">
    <location>
        <begin position="1"/>
        <end position="23"/>
    </location>
</feature>
<accession>A0A3S4BLZ4</accession>
<organism evidence="4 5">
    <name type="scientific">Mycobacterium basiliense</name>
    <dbReference type="NCBI Taxonomy" id="2094119"/>
    <lineage>
        <taxon>Bacteria</taxon>
        <taxon>Bacillati</taxon>
        <taxon>Actinomycetota</taxon>
        <taxon>Actinomycetes</taxon>
        <taxon>Mycobacteriales</taxon>
        <taxon>Mycobacteriaceae</taxon>
        <taxon>Mycobacterium</taxon>
    </lineage>
</organism>
<dbReference type="SUPFAM" id="SSF53850">
    <property type="entry name" value="Periplasmic binding protein-like II"/>
    <property type="match status" value="1"/>
</dbReference>
<dbReference type="InterPro" id="IPR001638">
    <property type="entry name" value="Solute-binding_3/MltF_N"/>
</dbReference>
<evidence type="ECO:0000256" key="2">
    <source>
        <dbReference type="SAM" id="SignalP"/>
    </source>
</evidence>
<protein>
    <submittedName>
        <fullName evidence="4">Glutamine ABC transporter periplasmic protein</fullName>
    </submittedName>
</protein>
<proteinExistence type="predicted"/>
<gene>
    <name evidence="4" type="ORF">MB901379_04774</name>
</gene>
<dbReference type="PANTHER" id="PTHR35936:SF17">
    <property type="entry name" value="ARGININE-BINDING EXTRACELLULAR PROTEIN ARTP"/>
    <property type="match status" value="1"/>
</dbReference>
<dbReference type="SMART" id="SM00062">
    <property type="entry name" value="PBPb"/>
    <property type="match status" value="1"/>
</dbReference>
<dbReference type="AlphaFoldDB" id="A0A3S4BLZ4"/>
<evidence type="ECO:0000313" key="4">
    <source>
        <dbReference type="EMBL" id="VDM91157.1"/>
    </source>
</evidence>
<evidence type="ECO:0000259" key="3">
    <source>
        <dbReference type="SMART" id="SM00062"/>
    </source>
</evidence>
<dbReference type="Pfam" id="PF00497">
    <property type="entry name" value="SBP_bac_3"/>
    <property type="match status" value="1"/>
</dbReference>